<keyword evidence="1" id="KW-0805">Transcription regulation</keyword>
<dbReference type="SMART" id="SM00422">
    <property type="entry name" value="HTH_MERR"/>
    <property type="match status" value="1"/>
</dbReference>
<gene>
    <name evidence="5" type="primary">cadR</name>
    <name evidence="5" type="ORF">EGJ44_22870</name>
</gene>
<evidence type="ECO:0000256" key="3">
    <source>
        <dbReference type="ARBA" id="ARBA00023163"/>
    </source>
</evidence>
<keyword evidence="3" id="KW-0804">Transcription</keyword>
<name>A0A427H7J9_ECTOL</name>
<dbReference type="InterPro" id="IPR015358">
    <property type="entry name" value="Tscrpt_reg_MerR_DNA-bd"/>
</dbReference>
<dbReference type="AlphaFoldDB" id="A0A427H7J9"/>
<dbReference type="PANTHER" id="PTHR30204">
    <property type="entry name" value="REDOX-CYCLING DRUG-SENSING TRANSCRIPTIONAL ACTIVATOR SOXR"/>
    <property type="match status" value="1"/>
</dbReference>
<dbReference type="PROSITE" id="PS50937">
    <property type="entry name" value="HTH_MERR_2"/>
    <property type="match status" value="1"/>
</dbReference>
<dbReference type="SUPFAM" id="SSF46955">
    <property type="entry name" value="Putative DNA-binding domain"/>
    <property type="match status" value="1"/>
</dbReference>
<keyword evidence="2" id="KW-0238">DNA-binding</keyword>
<dbReference type="InterPro" id="IPR000551">
    <property type="entry name" value="MerR-type_HTH_dom"/>
</dbReference>
<dbReference type="GO" id="GO:0003700">
    <property type="term" value="F:DNA-binding transcription factor activity"/>
    <property type="evidence" value="ECO:0007669"/>
    <property type="project" value="InterPro"/>
</dbReference>
<dbReference type="PRINTS" id="PR00040">
    <property type="entry name" value="HTHMERR"/>
</dbReference>
<sequence>MLADSGSIIMKIGELAKRTGCPVETIRYYEHQGLLPSPSRNNSNYRLYSQLHFERLTFIRNCRALDMTLEEIGRLLAMHDRPHASCALISTLVEEHIAHVEARIQNLQALHAQLRELLGRCKGGSEKMAYCGIVLQLSSHGSGSSLSTAEKNELK</sequence>
<dbReference type="Pfam" id="PF00376">
    <property type="entry name" value="MerR"/>
    <property type="match status" value="1"/>
</dbReference>
<dbReference type="PANTHER" id="PTHR30204:SF92">
    <property type="entry name" value="HTH-TYPE TRANSCRIPTIONAL REGULATOR ZNTR"/>
    <property type="match status" value="1"/>
</dbReference>
<organism evidence="5 6">
    <name type="scientific">Ectopseudomonas oleovorans</name>
    <name type="common">Pseudomonas oleovorans</name>
    <dbReference type="NCBI Taxonomy" id="301"/>
    <lineage>
        <taxon>Bacteria</taxon>
        <taxon>Pseudomonadati</taxon>
        <taxon>Pseudomonadota</taxon>
        <taxon>Gammaproteobacteria</taxon>
        <taxon>Pseudomonadales</taxon>
        <taxon>Pseudomonadaceae</taxon>
        <taxon>Ectopseudomonas</taxon>
    </lineage>
</organism>
<proteinExistence type="predicted"/>
<dbReference type="CDD" id="cd04784">
    <property type="entry name" value="HTH_CadR-PbrR"/>
    <property type="match status" value="1"/>
</dbReference>
<reference evidence="5 6" key="1">
    <citation type="submission" date="2018-10" db="EMBL/GenBank/DDBJ databases">
        <title>Transmission dynamics of multidrug resistant bacteria on intensive care unit surfaces.</title>
        <authorList>
            <person name="D'Souza A.W."/>
            <person name="Potter R.F."/>
            <person name="Wallace M."/>
            <person name="Shupe A."/>
            <person name="Patel S."/>
            <person name="Sun S."/>
            <person name="Gul D."/>
            <person name="Kwon J.H."/>
            <person name="Andleeb S."/>
            <person name="Burnham C.-A.D."/>
            <person name="Dantas G."/>
        </authorList>
    </citation>
    <scope>NUCLEOTIDE SEQUENCE [LARGE SCALE GENOMIC DNA]</scope>
    <source>
        <strain evidence="5 6">PO_271</strain>
    </source>
</reference>
<dbReference type="GO" id="GO:0045893">
    <property type="term" value="P:positive regulation of DNA-templated transcription"/>
    <property type="evidence" value="ECO:0007669"/>
    <property type="project" value="InterPro"/>
</dbReference>
<evidence type="ECO:0000313" key="5">
    <source>
        <dbReference type="EMBL" id="RRW24210.1"/>
    </source>
</evidence>
<comment type="caution">
    <text evidence="5">The sequence shown here is derived from an EMBL/GenBank/DDBJ whole genome shotgun (WGS) entry which is preliminary data.</text>
</comment>
<protein>
    <submittedName>
        <fullName evidence="5">Cd(II)/Pb(II)-responsive transcriptional regulator</fullName>
    </submittedName>
</protein>
<dbReference type="InterPro" id="IPR047057">
    <property type="entry name" value="MerR_fam"/>
</dbReference>
<evidence type="ECO:0000256" key="1">
    <source>
        <dbReference type="ARBA" id="ARBA00023015"/>
    </source>
</evidence>
<dbReference type="GO" id="GO:0046872">
    <property type="term" value="F:metal ion binding"/>
    <property type="evidence" value="ECO:0007669"/>
    <property type="project" value="InterPro"/>
</dbReference>
<dbReference type="InterPro" id="IPR009061">
    <property type="entry name" value="DNA-bd_dom_put_sf"/>
</dbReference>
<dbReference type="Pfam" id="PF09278">
    <property type="entry name" value="MerR-DNA-bind"/>
    <property type="match status" value="1"/>
</dbReference>
<evidence type="ECO:0000256" key="2">
    <source>
        <dbReference type="ARBA" id="ARBA00023125"/>
    </source>
</evidence>
<dbReference type="NCBIfam" id="TIGR02047">
    <property type="entry name" value="CadR-PbrR"/>
    <property type="match status" value="1"/>
</dbReference>
<accession>A0A427H7J9</accession>
<feature type="domain" description="HTH merR-type" evidence="4">
    <location>
        <begin position="9"/>
        <end position="78"/>
    </location>
</feature>
<evidence type="ECO:0000259" key="4">
    <source>
        <dbReference type="PROSITE" id="PS50937"/>
    </source>
</evidence>
<dbReference type="InterPro" id="IPR011791">
    <property type="entry name" value="CadR-PbrR"/>
</dbReference>
<evidence type="ECO:0000313" key="6">
    <source>
        <dbReference type="Proteomes" id="UP000272833"/>
    </source>
</evidence>
<dbReference type="EMBL" id="RHRS01000142">
    <property type="protein sequence ID" value="RRW24210.1"/>
    <property type="molecule type" value="Genomic_DNA"/>
</dbReference>
<dbReference type="Proteomes" id="UP000272833">
    <property type="component" value="Unassembled WGS sequence"/>
</dbReference>
<dbReference type="GO" id="GO:0003677">
    <property type="term" value="F:DNA binding"/>
    <property type="evidence" value="ECO:0007669"/>
    <property type="project" value="UniProtKB-KW"/>
</dbReference>
<dbReference type="Gene3D" id="1.10.1660.10">
    <property type="match status" value="1"/>
</dbReference>